<keyword evidence="2" id="KW-1185">Reference proteome</keyword>
<proteinExistence type="predicted"/>
<protein>
    <submittedName>
        <fullName evidence="1">DUF6270 domain-containing protein</fullName>
    </submittedName>
</protein>
<gene>
    <name evidence="1" type="ORF">M4486_10485</name>
</gene>
<dbReference type="RefSeq" id="WP_249477045.1">
    <property type="nucleotide sequence ID" value="NZ_CP097218.1"/>
</dbReference>
<dbReference type="Pfam" id="PF19786">
    <property type="entry name" value="DUF6270"/>
    <property type="match status" value="1"/>
</dbReference>
<accession>A0ABY4N1U0</accession>
<evidence type="ECO:0000313" key="2">
    <source>
        <dbReference type="Proteomes" id="UP001055868"/>
    </source>
</evidence>
<reference evidence="1" key="1">
    <citation type="submission" date="2022-05" db="EMBL/GenBank/DDBJ databases">
        <title>Genomic analysis of Brachybacterium sp. CBA3104.</title>
        <authorList>
            <person name="Roh S.W."/>
            <person name="Kim Y.B."/>
            <person name="Kim Y."/>
        </authorList>
    </citation>
    <scope>NUCLEOTIDE SEQUENCE</scope>
    <source>
        <strain evidence="1">CBA3104</strain>
    </source>
</reference>
<organism evidence="1 2">
    <name type="scientific">Brachybacterium kimchii</name>
    <dbReference type="NCBI Taxonomy" id="2942909"/>
    <lineage>
        <taxon>Bacteria</taxon>
        <taxon>Bacillati</taxon>
        <taxon>Actinomycetota</taxon>
        <taxon>Actinomycetes</taxon>
        <taxon>Micrococcales</taxon>
        <taxon>Dermabacteraceae</taxon>
        <taxon>Brachybacterium</taxon>
    </lineage>
</organism>
<sequence length="248" mass="26983">MSEPSGNGPLRVAIYGSCVARDTVDLAAPEGVEVVDYVARQSLLSIGKDASSRFPEHDDVDSPFQRRQMLGDFAGDAARRVMDAAPSTDVLLWDLTDERHGVQAYLDGTVVTRSIDVMRSPAVKAALRGSLHVPFGDEDHFAAWTGAAESFHGELARAGLVEKTVVLAVPWAQTSLDGESTPWSMGISAPDANERFSRYYDHLRSLGLRVLALEDEAVHSDPAHRWGHAPFHYAQDVYERIAAEVLGG</sequence>
<dbReference type="Proteomes" id="UP001055868">
    <property type="component" value="Chromosome"/>
</dbReference>
<dbReference type="InterPro" id="IPR046237">
    <property type="entry name" value="DUF6270"/>
</dbReference>
<name>A0ABY4N1U0_9MICO</name>
<evidence type="ECO:0000313" key="1">
    <source>
        <dbReference type="EMBL" id="UQN28081.1"/>
    </source>
</evidence>
<dbReference type="EMBL" id="CP097218">
    <property type="protein sequence ID" value="UQN28081.1"/>
    <property type="molecule type" value="Genomic_DNA"/>
</dbReference>